<evidence type="ECO:0000313" key="6">
    <source>
        <dbReference type="Proteomes" id="UP000282892"/>
    </source>
</evidence>
<proteinExistence type="predicted"/>
<dbReference type="KEGG" id="nmk:CHR53_03625"/>
<evidence type="ECO:0000256" key="3">
    <source>
        <dbReference type="SAM" id="SignalP"/>
    </source>
</evidence>
<dbReference type="PANTHER" id="PTHR30373">
    <property type="entry name" value="UPF0603 PROTEIN YGCG"/>
    <property type="match status" value="1"/>
</dbReference>
<keyword evidence="2" id="KW-0812">Transmembrane</keyword>
<dbReference type="PANTHER" id="PTHR30373:SF2">
    <property type="entry name" value="UPF0603 PROTEIN YGCG"/>
    <property type="match status" value="1"/>
</dbReference>
<dbReference type="AlphaFoldDB" id="A0A3Q9QWJ3"/>
<evidence type="ECO:0000259" key="4">
    <source>
        <dbReference type="Pfam" id="PF04536"/>
    </source>
</evidence>
<dbReference type="Pfam" id="PF04536">
    <property type="entry name" value="TPM_phosphatase"/>
    <property type="match status" value="1"/>
</dbReference>
<keyword evidence="2" id="KW-1133">Transmembrane helix</keyword>
<reference evidence="5 6" key="1">
    <citation type="submission" date="2017-07" db="EMBL/GenBank/DDBJ databases">
        <title>The complete genome sequence of Bacillus mesonae strain H20-5, an efficient strain improving plant abiotic stress resistance.</title>
        <authorList>
            <person name="Kim S.Y."/>
            <person name="Song H."/>
            <person name="Sang M.K."/>
            <person name="Weon H.-Y."/>
            <person name="Song J."/>
        </authorList>
    </citation>
    <scope>NUCLEOTIDE SEQUENCE [LARGE SCALE GENOMIC DNA]</scope>
    <source>
        <strain evidence="5 6">H20-5</strain>
    </source>
</reference>
<dbReference type="EMBL" id="CP022572">
    <property type="protein sequence ID" value="AZU60429.1"/>
    <property type="molecule type" value="Genomic_DNA"/>
</dbReference>
<keyword evidence="3" id="KW-0732">Signal</keyword>
<feature type="domain" description="TPM" evidence="4">
    <location>
        <begin position="39"/>
        <end position="162"/>
    </location>
</feature>
<gene>
    <name evidence="5" type="ORF">CHR53_03625</name>
</gene>
<accession>A0A3Q9QWJ3</accession>
<protein>
    <recommendedName>
        <fullName evidence="4">TPM domain-containing protein</fullName>
    </recommendedName>
</protein>
<dbReference type="InterPro" id="IPR007621">
    <property type="entry name" value="TPM_dom"/>
</dbReference>
<dbReference type="Proteomes" id="UP000282892">
    <property type="component" value="Chromosome"/>
</dbReference>
<sequence length="255" mass="26986">MNTKTILSFLLALFTLFLSAVTANAEDVQIPKPVGDIYVQDFANVLSETEVSQLNAYGRSIEDQTTAQIAVLTVPTIGGRSIEEFANEAFRKYGIGKRKENNGVLLVLAMKEKKIWIEVGYGLEGRIPDGKAGRILDEYAMPKLKNGQPNQAIVSTYQALAKEVLAEYGIEGGQGRRENQAPQAAGGQDEGAGIPSWLVIIIVIVIVFLDLKFFGGTLTYYLLSMISRGGGRGGGGGPRGGGGGSSGGGGAGRGW</sequence>
<dbReference type="RefSeq" id="WP_127485028.1">
    <property type="nucleotide sequence ID" value="NZ_CP022572.1"/>
</dbReference>
<name>A0A3Q9QWJ3_9BACI</name>
<evidence type="ECO:0000256" key="2">
    <source>
        <dbReference type="SAM" id="Phobius"/>
    </source>
</evidence>
<dbReference type="Gene3D" id="3.10.310.50">
    <property type="match status" value="1"/>
</dbReference>
<evidence type="ECO:0000256" key="1">
    <source>
        <dbReference type="SAM" id="MobiDB-lite"/>
    </source>
</evidence>
<feature type="chain" id="PRO_5018674947" description="TPM domain-containing protein" evidence="3">
    <location>
        <begin position="26"/>
        <end position="255"/>
    </location>
</feature>
<keyword evidence="6" id="KW-1185">Reference proteome</keyword>
<evidence type="ECO:0000313" key="5">
    <source>
        <dbReference type="EMBL" id="AZU60429.1"/>
    </source>
</evidence>
<dbReference type="STRING" id="1193713.GCA_001636315_03243"/>
<feature type="region of interest" description="Disordered" evidence="1">
    <location>
        <begin position="232"/>
        <end position="255"/>
    </location>
</feature>
<keyword evidence="2" id="KW-0472">Membrane</keyword>
<organism evidence="5 6">
    <name type="scientific">Neobacillus mesonae</name>
    <dbReference type="NCBI Taxonomy" id="1193713"/>
    <lineage>
        <taxon>Bacteria</taxon>
        <taxon>Bacillati</taxon>
        <taxon>Bacillota</taxon>
        <taxon>Bacilli</taxon>
        <taxon>Bacillales</taxon>
        <taxon>Bacillaceae</taxon>
        <taxon>Neobacillus</taxon>
    </lineage>
</organism>
<feature type="signal peptide" evidence="3">
    <location>
        <begin position="1"/>
        <end position="25"/>
    </location>
</feature>
<dbReference type="OrthoDB" id="9810918at2"/>
<feature type="transmembrane region" description="Helical" evidence="2">
    <location>
        <begin position="197"/>
        <end position="223"/>
    </location>
</feature>